<organism evidence="1 2">
    <name type="scientific">Ambrosiozyma monospora</name>
    <name type="common">Yeast</name>
    <name type="synonym">Endomycopsis monosporus</name>
    <dbReference type="NCBI Taxonomy" id="43982"/>
    <lineage>
        <taxon>Eukaryota</taxon>
        <taxon>Fungi</taxon>
        <taxon>Dikarya</taxon>
        <taxon>Ascomycota</taxon>
        <taxon>Saccharomycotina</taxon>
        <taxon>Pichiomycetes</taxon>
        <taxon>Pichiales</taxon>
        <taxon>Pichiaceae</taxon>
        <taxon>Ambrosiozyma</taxon>
    </lineage>
</organism>
<proteinExistence type="predicted"/>
<dbReference type="AlphaFoldDB" id="A0A9W6Z338"/>
<gene>
    <name evidence="1" type="ORF">Amon01_000573600</name>
</gene>
<comment type="caution">
    <text evidence="1">The sequence shown here is derived from an EMBL/GenBank/DDBJ whole genome shotgun (WGS) entry which is preliminary data.</text>
</comment>
<reference evidence="1" key="1">
    <citation type="submission" date="2023-04" db="EMBL/GenBank/DDBJ databases">
        <title>Ambrosiozyma monospora NBRC 1965.</title>
        <authorList>
            <person name="Ichikawa N."/>
            <person name="Sato H."/>
            <person name="Tonouchi N."/>
        </authorList>
    </citation>
    <scope>NUCLEOTIDE SEQUENCE</scope>
    <source>
        <strain evidence="1">NBRC 1965</strain>
    </source>
</reference>
<evidence type="ECO:0000313" key="2">
    <source>
        <dbReference type="Proteomes" id="UP001165063"/>
    </source>
</evidence>
<name>A0A9W6Z338_AMBMO</name>
<evidence type="ECO:0000313" key="1">
    <source>
        <dbReference type="EMBL" id="GMG39916.1"/>
    </source>
</evidence>
<sequence length="203" mass="23786">MKRFCFNSSCYFKENYKFHDGNVCEPEQLSLDELACMDRLSFSAVSPLGSFDLSALPDSYYLYFDALPELCGQFSSKLESLDLCLIEYDGSFASFWMKFIFPLNNLFCLKAQLCEPPTVDFRELQFPKRLHTIELSKDFDGVTYIFDKLPRSLIHLCLRRDMAYPEDPINEIVVHVNKGETIQSIKRVVRVTPYSEFKWIEEW</sequence>
<keyword evidence="2" id="KW-1185">Reference proteome</keyword>
<dbReference type="EMBL" id="BSXU01003297">
    <property type="protein sequence ID" value="GMG39916.1"/>
    <property type="molecule type" value="Genomic_DNA"/>
</dbReference>
<dbReference type="Proteomes" id="UP001165063">
    <property type="component" value="Unassembled WGS sequence"/>
</dbReference>
<protein>
    <submittedName>
        <fullName evidence="1">Unnamed protein product</fullName>
    </submittedName>
</protein>
<accession>A0A9W6Z338</accession>